<dbReference type="InterPro" id="IPR036918">
    <property type="entry name" value="Pyrv_Knase_C_sf"/>
</dbReference>
<dbReference type="InterPro" id="IPR015813">
    <property type="entry name" value="Pyrv/PenolPyrv_kinase-like_dom"/>
</dbReference>
<evidence type="ECO:0000256" key="3">
    <source>
        <dbReference type="ARBA" id="ARBA00008663"/>
    </source>
</evidence>
<comment type="pathway">
    <text evidence="2 15">Carbohydrate degradation; glycolysis; pyruvate from D-glyceraldehyde 3-phosphate: step 5/5.</text>
</comment>
<dbReference type="GO" id="GO:0004743">
    <property type="term" value="F:pyruvate kinase activity"/>
    <property type="evidence" value="ECO:0007669"/>
    <property type="project" value="UniProtKB-EC"/>
</dbReference>
<feature type="domain" description="Pyruvate kinase barrel" evidence="16">
    <location>
        <begin position="1"/>
        <end position="325"/>
    </location>
</feature>
<dbReference type="Proteomes" id="UP000004431">
    <property type="component" value="Unassembled WGS sequence"/>
</dbReference>
<dbReference type="Gene3D" id="2.40.33.10">
    <property type="entry name" value="PK beta-barrel domain-like"/>
    <property type="match status" value="1"/>
</dbReference>
<organism evidence="18 19">
    <name type="scientific">Fannyhessea vaginae PB189-T1-4</name>
    <dbReference type="NCBI Taxonomy" id="866774"/>
    <lineage>
        <taxon>Bacteria</taxon>
        <taxon>Bacillati</taxon>
        <taxon>Actinomycetota</taxon>
        <taxon>Coriobacteriia</taxon>
        <taxon>Coriobacteriales</taxon>
        <taxon>Atopobiaceae</taxon>
        <taxon>Fannyhessea</taxon>
    </lineage>
</organism>
<dbReference type="Pfam" id="PF00224">
    <property type="entry name" value="PK"/>
    <property type="match status" value="1"/>
</dbReference>
<keyword evidence="13 18" id="KW-0670">Pyruvate</keyword>
<comment type="caution">
    <text evidence="18">The sequence shown here is derived from an EMBL/GenBank/DDBJ whole genome shotgun (WGS) entry which is preliminary data.</text>
</comment>
<evidence type="ECO:0000256" key="7">
    <source>
        <dbReference type="ARBA" id="ARBA00022723"/>
    </source>
</evidence>
<evidence type="ECO:0000256" key="12">
    <source>
        <dbReference type="ARBA" id="ARBA00023152"/>
    </source>
</evidence>
<evidence type="ECO:0000256" key="6">
    <source>
        <dbReference type="ARBA" id="ARBA00022679"/>
    </source>
</evidence>
<dbReference type="InterPro" id="IPR015795">
    <property type="entry name" value="Pyrv_Knase_C"/>
</dbReference>
<dbReference type="NCBIfam" id="NF004978">
    <property type="entry name" value="PRK06354.1"/>
    <property type="match status" value="1"/>
</dbReference>
<dbReference type="InterPro" id="IPR001697">
    <property type="entry name" value="Pyr_Knase"/>
</dbReference>
<dbReference type="SUPFAM" id="SSF52935">
    <property type="entry name" value="PK C-terminal domain-like"/>
    <property type="match status" value="1"/>
</dbReference>
<evidence type="ECO:0000256" key="13">
    <source>
        <dbReference type="ARBA" id="ARBA00023317"/>
    </source>
</evidence>
<dbReference type="EMBL" id="AEDQ01000021">
    <property type="protein sequence ID" value="EFL44028.1"/>
    <property type="molecule type" value="Genomic_DNA"/>
</dbReference>
<keyword evidence="9 15" id="KW-0418">Kinase</keyword>
<evidence type="ECO:0000256" key="14">
    <source>
        <dbReference type="NCBIfam" id="TIGR01064"/>
    </source>
</evidence>
<keyword evidence="6 15" id="KW-0808">Transferase</keyword>
<feature type="domain" description="Pyruvate kinase C-terminal" evidence="17">
    <location>
        <begin position="355"/>
        <end position="459"/>
    </location>
</feature>
<dbReference type="Gene3D" id="3.20.20.60">
    <property type="entry name" value="Phosphoenolpyruvate-binding domains"/>
    <property type="match status" value="1"/>
</dbReference>
<evidence type="ECO:0000256" key="8">
    <source>
        <dbReference type="ARBA" id="ARBA00022741"/>
    </source>
</evidence>
<sequence length="476" mass="52245">MKRTKIVCTMGPATEDDDILREIIKAGMNVARFNFSHGSHEYHRANIERVRRISDELHIPVAIMLDTKGPEIRTGELENHEKVTLVTGEKTVVTTDDNVIGTKERFSLDYKELPHEVEPGSCILIDDGLIELRVDHVEGNDIHCIVDNGGELGERKGVNVPNVEVGLPSVTEQDRKDIIFGCEMGIDAIAASFIRNGAAVDEIRRICLDHGMRHIDIFPKIECTLGVKNFDEILEHSDGIMVARGDLGVEIPPAKVPHIQKSIINKCAAVYKPVITATQMLDSMIRNPRPTRAEVADVANAIYDGTDCVMLSGESAAGKYPLEAVKMMATVCRETERFLEERGVYHDSGDEVNAAIGLAAVECANRVHAKCIICPTHSGRTARLISNFRPSLPIIAMSPSNHAIRKTCFYWGVTSYKTPEQGSLSGTCYNALREAKEHGCVDKGDLVVITAGDPQTSPSQGDYITSTNMTMVAQIQ</sequence>
<dbReference type="RefSeq" id="WP_006304260.1">
    <property type="nucleotide sequence ID" value="NZ_AEDQ01000021.1"/>
</dbReference>
<name>A0ABN0AZX6_9ACTN</name>
<dbReference type="GO" id="GO:0016301">
    <property type="term" value="F:kinase activity"/>
    <property type="evidence" value="ECO:0007669"/>
    <property type="project" value="UniProtKB-KW"/>
</dbReference>
<dbReference type="Gene3D" id="3.40.1380.20">
    <property type="entry name" value="Pyruvate kinase, C-terminal domain"/>
    <property type="match status" value="1"/>
</dbReference>
<evidence type="ECO:0000259" key="17">
    <source>
        <dbReference type="Pfam" id="PF02887"/>
    </source>
</evidence>
<accession>A0ABN0AZX6</accession>
<keyword evidence="8" id="KW-0547">Nucleotide-binding</keyword>
<keyword evidence="19" id="KW-1185">Reference proteome</keyword>
<evidence type="ECO:0000256" key="9">
    <source>
        <dbReference type="ARBA" id="ARBA00022777"/>
    </source>
</evidence>
<dbReference type="PANTHER" id="PTHR11817">
    <property type="entry name" value="PYRUVATE KINASE"/>
    <property type="match status" value="1"/>
</dbReference>
<protein>
    <recommendedName>
        <fullName evidence="5 14">Pyruvate kinase</fullName>
        <ecNumber evidence="5 14">2.7.1.40</ecNumber>
    </recommendedName>
</protein>
<keyword evidence="7" id="KW-0479">Metal-binding</keyword>
<comment type="similarity">
    <text evidence="3 15">Belongs to the pyruvate kinase family.</text>
</comment>
<evidence type="ECO:0000313" key="19">
    <source>
        <dbReference type="Proteomes" id="UP000004431"/>
    </source>
</evidence>
<comment type="subunit">
    <text evidence="4">Homotetramer.</text>
</comment>
<dbReference type="SUPFAM" id="SSF51621">
    <property type="entry name" value="Phosphoenolpyruvate/pyruvate domain"/>
    <property type="match status" value="1"/>
</dbReference>
<evidence type="ECO:0000256" key="2">
    <source>
        <dbReference type="ARBA" id="ARBA00004997"/>
    </source>
</evidence>
<keyword evidence="11 15" id="KW-0460">Magnesium</keyword>
<dbReference type="Pfam" id="PF02887">
    <property type="entry name" value="PK_C"/>
    <property type="match status" value="1"/>
</dbReference>
<evidence type="ECO:0000256" key="10">
    <source>
        <dbReference type="ARBA" id="ARBA00022840"/>
    </source>
</evidence>
<dbReference type="InterPro" id="IPR040442">
    <property type="entry name" value="Pyrv_kinase-like_dom_sf"/>
</dbReference>
<dbReference type="NCBIfam" id="NF004491">
    <property type="entry name" value="PRK05826.1"/>
    <property type="match status" value="1"/>
</dbReference>
<dbReference type="NCBIfam" id="TIGR01064">
    <property type="entry name" value="pyruv_kin"/>
    <property type="match status" value="1"/>
</dbReference>
<evidence type="ECO:0000313" key="18">
    <source>
        <dbReference type="EMBL" id="EFL44028.1"/>
    </source>
</evidence>
<dbReference type="SUPFAM" id="SSF50800">
    <property type="entry name" value="PK beta-barrel domain-like"/>
    <property type="match status" value="1"/>
</dbReference>
<evidence type="ECO:0000256" key="11">
    <source>
        <dbReference type="ARBA" id="ARBA00022842"/>
    </source>
</evidence>
<proteinExistence type="inferred from homology"/>
<dbReference type="EC" id="2.7.1.40" evidence="5 14"/>
<dbReference type="InterPro" id="IPR015806">
    <property type="entry name" value="Pyrv_Knase_insert_dom_sf"/>
</dbReference>
<evidence type="ECO:0000259" key="16">
    <source>
        <dbReference type="Pfam" id="PF00224"/>
    </source>
</evidence>
<keyword evidence="12 15" id="KW-0324">Glycolysis</keyword>
<comment type="catalytic activity">
    <reaction evidence="15">
        <text>pyruvate + ATP = phosphoenolpyruvate + ADP + H(+)</text>
        <dbReference type="Rhea" id="RHEA:18157"/>
        <dbReference type="ChEBI" id="CHEBI:15361"/>
        <dbReference type="ChEBI" id="CHEBI:15378"/>
        <dbReference type="ChEBI" id="CHEBI:30616"/>
        <dbReference type="ChEBI" id="CHEBI:58702"/>
        <dbReference type="ChEBI" id="CHEBI:456216"/>
        <dbReference type="EC" id="2.7.1.40"/>
    </reaction>
</comment>
<dbReference type="InterPro" id="IPR015793">
    <property type="entry name" value="Pyrv_Knase_brl"/>
</dbReference>
<reference evidence="18 19" key="1">
    <citation type="submission" date="2010-08" db="EMBL/GenBank/DDBJ databases">
        <authorList>
            <person name="Durkin A.S."/>
            <person name="Madupu R."/>
            <person name="Torralba M."/>
            <person name="Gillis M."/>
            <person name="Methe B."/>
            <person name="Sutton G."/>
            <person name="Nelson K.E."/>
        </authorList>
    </citation>
    <scope>NUCLEOTIDE SEQUENCE [LARGE SCALE GENOMIC DNA]</scope>
    <source>
        <strain evidence="18 19">PB189-T1-4</strain>
    </source>
</reference>
<evidence type="ECO:0000256" key="4">
    <source>
        <dbReference type="ARBA" id="ARBA00011881"/>
    </source>
</evidence>
<dbReference type="InterPro" id="IPR011037">
    <property type="entry name" value="Pyrv_Knase-like_insert_dom_sf"/>
</dbReference>
<gene>
    <name evidence="18" type="primary">pyk</name>
    <name evidence="18" type="ORF">HMPREF9248_0825</name>
</gene>
<keyword evidence="10" id="KW-0067">ATP-binding</keyword>
<evidence type="ECO:0000256" key="1">
    <source>
        <dbReference type="ARBA" id="ARBA00001958"/>
    </source>
</evidence>
<dbReference type="PRINTS" id="PR01050">
    <property type="entry name" value="PYRUVTKNASE"/>
</dbReference>
<comment type="cofactor">
    <cofactor evidence="1">
        <name>K(+)</name>
        <dbReference type="ChEBI" id="CHEBI:29103"/>
    </cofactor>
</comment>
<evidence type="ECO:0000256" key="5">
    <source>
        <dbReference type="ARBA" id="ARBA00012142"/>
    </source>
</evidence>
<evidence type="ECO:0000256" key="15">
    <source>
        <dbReference type="RuleBase" id="RU000504"/>
    </source>
</evidence>